<dbReference type="InterPro" id="IPR013901">
    <property type="entry name" value="Anthrone_oxy"/>
</dbReference>
<gene>
    <name evidence="2" type="ORF">LV75_001489</name>
</gene>
<evidence type="ECO:0000256" key="1">
    <source>
        <dbReference type="SAM" id="Phobius"/>
    </source>
</evidence>
<feature type="transmembrane region" description="Helical" evidence="1">
    <location>
        <begin position="36"/>
        <end position="60"/>
    </location>
</feature>
<comment type="caution">
    <text evidence="2">The sequence shown here is derived from an EMBL/GenBank/DDBJ whole genome shotgun (WGS) entry which is preliminary data.</text>
</comment>
<accession>A0ABT1I8Y7</accession>
<sequence length="177" mass="18251">MDRSAIGEWTGPAHPGLISSERGRTASLSTVDALDIAAAAAAVGAGLVAGLFFTFSVVVMPALAPLPAEVGVATMRSVNRVIINPLFLVLFLGTGVLGVLAALAGPWPRVLGAALYLVGAFVVTGVRNVPWNTELDGLTPGTAEAAEYWPGYLRRWTAWNHVRTVASTGAAVAFVVG</sequence>
<keyword evidence="1" id="KW-0472">Membrane</keyword>
<reference evidence="2 3" key="1">
    <citation type="submission" date="2022-06" db="EMBL/GenBank/DDBJ databases">
        <title>Genomic Encyclopedia of Archaeal and Bacterial Type Strains, Phase II (KMG-II): from individual species to whole genera.</title>
        <authorList>
            <person name="Goeker M."/>
        </authorList>
    </citation>
    <scope>NUCLEOTIDE SEQUENCE [LARGE SCALE GENOMIC DNA]</scope>
    <source>
        <strain evidence="2 3">DSM 44255</strain>
    </source>
</reference>
<dbReference type="Pfam" id="PF08592">
    <property type="entry name" value="Anthrone_oxy"/>
    <property type="match status" value="1"/>
</dbReference>
<keyword evidence="1" id="KW-0812">Transmembrane</keyword>
<evidence type="ECO:0000313" key="2">
    <source>
        <dbReference type="EMBL" id="MCP2269001.1"/>
    </source>
</evidence>
<feature type="transmembrane region" description="Helical" evidence="1">
    <location>
        <begin position="110"/>
        <end position="129"/>
    </location>
</feature>
<dbReference type="Proteomes" id="UP001205185">
    <property type="component" value="Unassembled WGS sequence"/>
</dbReference>
<organism evidence="2 3">
    <name type="scientific">Actinokineospora diospyrosa</name>
    <dbReference type="NCBI Taxonomy" id="103728"/>
    <lineage>
        <taxon>Bacteria</taxon>
        <taxon>Bacillati</taxon>
        <taxon>Actinomycetota</taxon>
        <taxon>Actinomycetes</taxon>
        <taxon>Pseudonocardiales</taxon>
        <taxon>Pseudonocardiaceae</taxon>
        <taxon>Actinokineospora</taxon>
    </lineage>
</organism>
<keyword evidence="3" id="KW-1185">Reference proteome</keyword>
<protein>
    <submittedName>
        <fullName evidence="2">Membrane protein</fullName>
    </submittedName>
</protein>
<proteinExistence type="predicted"/>
<dbReference type="EMBL" id="JAMTCO010000004">
    <property type="protein sequence ID" value="MCP2269001.1"/>
    <property type="molecule type" value="Genomic_DNA"/>
</dbReference>
<name>A0ABT1I8Y7_9PSEU</name>
<keyword evidence="1" id="KW-1133">Transmembrane helix</keyword>
<feature type="transmembrane region" description="Helical" evidence="1">
    <location>
        <begin position="81"/>
        <end position="104"/>
    </location>
</feature>
<evidence type="ECO:0000313" key="3">
    <source>
        <dbReference type="Proteomes" id="UP001205185"/>
    </source>
</evidence>